<dbReference type="CDD" id="cd04489">
    <property type="entry name" value="ExoVII_LU_OBF"/>
    <property type="match status" value="1"/>
</dbReference>
<reference evidence="8 9" key="1">
    <citation type="submission" date="2021-07" db="EMBL/GenBank/DDBJ databases">
        <title>Genomic diversity and antimicrobial resistance of Prevotella spp. isolated from chronic lung disease airways.</title>
        <authorList>
            <person name="Webb K.A."/>
            <person name="Olagoke O.S."/>
            <person name="Baird T."/>
            <person name="Neill J."/>
            <person name="Pham A."/>
            <person name="Wells T.J."/>
            <person name="Ramsay K.A."/>
            <person name="Bell S.C."/>
            <person name="Sarovich D.S."/>
            <person name="Price E.P."/>
        </authorList>
    </citation>
    <scope>NUCLEOTIDE SEQUENCE [LARGE SCALE GENOMIC DNA]</scope>
    <source>
        <strain evidence="8 9">SCHI0011.S.12</strain>
    </source>
</reference>
<comment type="subcellular location">
    <subcellularLocation>
        <location evidence="5">Cytoplasm</location>
    </subcellularLocation>
</comment>
<comment type="caution">
    <text evidence="8">The sequence shown here is derived from an EMBL/GenBank/DDBJ whole genome shotgun (WGS) entry which is preliminary data.</text>
</comment>
<dbReference type="PANTHER" id="PTHR30008:SF0">
    <property type="entry name" value="EXODEOXYRIBONUCLEASE 7 LARGE SUBUNIT"/>
    <property type="match status" value="1"/>
</dbReference>
<dbReference type="NCBIfam" id="TIGR00237">
    <property type="entry name" value="xseA"/>
    <property type="match status" value="1"/>
</dbReference>
<evidence type="ECO:0000259" key="6">
    <source>
        <dbReference type="Pfam" id="PF02601"/>
    </source>
</evidence>
<keyword evidence="4 5" id="KW-0269">Exonuclease</keyword>
<keyword evidence="3 5" id="KW-0378">Hydrolase</keyword>
<feature type="domain" description="OB-fold nucleic acid binding" evidence="7">
    <location>
        <begin position="11"/>
        <end position="116"/>
    </location>
</feature>
<sequence>MENNNSPTHLSLYQLNNLVSEVISLSFNQDFWVEAEISEIREVRGHCYIELIEKDEKMNTPIAKASAKCWSNKWMFIKPHFERVTRQQLKAGMKVLLKVEAQFHEAFGFAWIINDIDPTFTLGSMAKKRKDIIDALKAQGVYDLQKELYMPLFAKRIAVISSEGAAGYGDFMQHLVYNEYGFVFEVTLFNAVMQGEGIEQSVISALNAINDKLSQFDVVVMIRGGGGTSDLSGFDSLTLAENIANFPIPVITGIGHDRDESVLDLISFEQVKTPTAAADYFINHALRVYSRIDTLQQYVVTYAQNRIELERNKLQRLAEKVPIVFSVVKTKQEGYIQQLLQGLAIGMQSAITHQQRTIEMLAQRLNNAPKYILNSEQHRLTLLNEKIKSLDPQRILERGYSITLHNGKSVLNAKELKKGDEIKTQFKDGIITSIIK</sequence>
<feature type="domain" description="Exonuclease VII large subunit C-terminal" evidence="6">
    <location>
        <begin position="143"/>
        <end position="432"/>
    </location>
</feature>
<dbReference type="InterPro" id="IPR025824">
    <property type="entry name" value="OB-fold_nuc-bd_dom"/>
</dbReference>
<dbReference type="InterPro" id="IPR020579">
    <property type="entry name" value="Exonuc_VII_lsu_C"/>
</dbReference>
<evidence type="ECO:0000256" key="3">
    <source>
        <dbReference type="ARBA" id="ARBA00022801"/>
    </source>
</evidence>
<comment type="catalytic activity">
    <reaction evidence="5">
        <text>Exonucleolytic cleavage in either 5'- to 3'- or 3'- to 5'-direction to yield nucleoside 5'-phosphates.</text>
        <dbReference type="EC" id="3.1.11.6"/>
    </reaction>
</comment>
<comment type="similarity">
    <text evidence="5">Belongs to the XseA family.</text>
</comment>
<evidence type="ECO:0000313" key="9">
    <source>
        <dbReference type="Proteomes" id="UP000788426"/>
    </source>
</evidence>
<organism evidence="8 9">
    <name type="scientific">Hoylesella nanceiensis</name>
    <dbReference type="NCBI Taxonomy" id="425941"/>
    <lineage>
        <taxon>Bacteria</taxon>
        <taxon>Pseudomonadati</taxon>
        <taxon>Bacteroidota</taxon>
        <taxon>Bacteroidia</taxon>
        <taxon>Bacteroidales</taxon>
        <taxon>Prevotellaceae</taxon>
        <taxon>Hoylesella</taxon>
    </lineage>
</organism>
<dbReference type="RefSeq" id="WP_219479491.1">
    <property type="nucleotide sequence ID" value="NZ_JAHXCT010000001.1"/>
</dbReference>
<dbReference type="EC" id="3.1.11.6" evidence="5"/>
<gene>
    <name evidence="8" type="primary">xseA</name>
    <name evidence="8" type="ORF">KZO38_00380</name>
</gene>
<protein>
    <recommendedName>
        <fullName evidence="5">Exodeoxyribonuclease 7 large subunit</fullName>
        <ecNumber evidence="5">3.1.11.6</ecNumber>
    </recommendedName>
</protein>
<evidence type="ECO:0000313" key="8">
    <source>
        <dbReference type="EMBL" id="MBW4768226.1"/>
    </source>
</evidence>
<dbReference type="InterPro" id="IPR003753">
    <property type="entry name" value="Exonuc_VII_L"/>
</dbReference>
<evidence type="ECO:0000256" key="5">
    <source>
        <dbReference type="RuleBase" id="RU004355"/>
    </source>
</evidence>
<keyword evidence="1" id="KW-0963">Cytoplasm</keyword>
<evidence type="ECO:0000256" key="2">
    <source>
        <dbReference type="ARBA" id="ARBA00022722"/>
    </source>
</evidence>
<dbReference type="EMBL" id="JAHXCT010000001">
    <property type="protein sequence ID" value="MBW4768226.1"/>
    <property type="molecule type" value="Genomic_DNA"/>
</dbReference>
<dbReference type="PANTHER" id="PTHR30008">
    <property type="entry name" value="EXODEOXYRIBONUCLEASE 7 LARGE SUBUNIT"/>
    <property type="match status" value="1"/>
</dbReference>
<dbReference type="Pfam" id="PF13742">
    <property type="entry name" value="tRNA_anti_2"/>
    <property type="match status" value="1"/>
</dbReference>
<evidence type="ECO:0000256" key="4">
    <source>
        <dbReference type="ARBA" id="ARBA00022839"/>
    </source>
</evidence>
<evidence type="ECO:0000259" key="7">
    <source>
        <dbReference type="Pfam" id="PF13742"/>
    </source>
</evidence>
<name>A0ABS6YAL7_9BACT</name>
<dbReference type="GO" id="GO:0008855">
    <property type="term" value="F:exodeoxyribonuclease VII activity"/>
    <property type="evidence" value="ECO:0007669"/>
    <property type="project" value="UniProtKB-EC"/>
</dbReference>
<accession>A0ABS6YAL7</accession>
<dbReference type="Pfam" id="PF02601">
    <property type="entry name" value="Exonuc_VII_L"/>
    <property type="match status" value="1"/>
</dbReference>
<proteinExistence type="inferred from homology"/>
<keyword evidence="2 5" id="KW-0540">Nuclease</keyword>
<keyword evidence="9" id="KW-1185">Reference proteome</keyword>
<dbReference type="Proteomes" id="UP000788426">
    <property type="component" value="Unassembled WGS sequence"/>
</dbReference>
<evidence type="ECO:0000256" key="1">
    <source>
        <dbReference type="ARBA" id="ARBA00022490"/>
    </source>
</evidence>